<evidence type="ECO:0000313" key="5">
    <source>
        <dbReference type="Proteomes" id="UP000297591"/>
    </source>
</evidence>
<keyword evidence="1" id="KW-1188">Viral release from host cell</keyword>
<name>G8EY07_9CAUD</name>
<dbReference type="Pfam" id="PF20155">
    <property type="entry name" value="TMP_3"/>
    <property type="match status" value="1"/>
</dbReference>
<evidence type="ECO:0000259" key="3">
    <source>
        <dbReference type="Pfam" id="PF20155"/>
    </source>
</evidence>
<protein>
    <recommendedName>
        <fullName evidence="3">Tape measure protein N-terminal domain-containing protein</fullName>
    </recommendedName>
</protein>
<dbReference type="Proteomes" id="UP000297591">
    <property type="component" value="Segment"/>
</dbReference>
<organism evidence="4 5">
    <name type="scientific">Synechococcus phage S-CAM8</name>
    <dbReference type="NCBI Taxonomy" id="754038"/>
    <lineage>
        <taxon>Viruses</taxon>
        <taxon>Duplodnaviria</taxon>
        <taxon>Heunggongvirae</taxon>
        <taxon>Uroviricota</taxon>
        <taxon>Caudoviricetes</taxon>
        <taxon>Pantevenvirales</taxon>
        <taxon>Kyanoviridae</taxon>
        <taxon>Neritesvirus</taxon>
        <taxon>Neritesvirus scam8</taxon>
    </lineage>
</organism>
<accession>G8EY07</accession>
<feature type="coiled-coil region" evidence="2">
    <location>
        <begin position="76"/>
        <end position="103"/>
    </location>
</feature>
<evidence type="ECO:0000256" key="1">
    <source>
        <dbReference type="ARBA" id="ARBA00022465"/>
    </source>
</evidence>
<reference evidence="4 5" key="1">
    <citation type="submission" date="2010-12" db="EMBL/GenBank/DDBJ databases">
        <title>The Genome Sequence of Synechococcus phage S-CAM8 0608SB47.</title>
        <authorList>
            <consortium name="The Broad Institute Genome Sequencing Platform"/>
            <person name="Henn M.R."/>
            <person name="Martiny J."/>
            <person name="Weihe C."/>
            <person name="Levin J."/>
            <person name="Malboeuf C."/>
            <person name="Casali M."/>
            <person name="Russ C."/>
            <person name="Lennon N."/>
            <person name="Chapman S.B."/>
            <person name="Erlich R."/>
            <person name="Young S.K."/>
            <person name="Yandava C."/>
            <person name="Zeng Q."/>
            <person name="Alvarado L."/>
            <person name="Anderson S."/>
            <person name="Berlin A."/>
            <person name="Chen Z."/>
            <person name="Freedman E."/>
            <person name="Gellesch M."/>
            <person name="Goldberg J."/>
            <person name="Green L."/>
            <person name="Griggs A."/>
            <person name="Gujja S."/>
            <person name="Heilman E.R."/>
            <person name="Heiman D."/>
            <person name="Hollinger A."/>
            <person name="Howarth C."/>
            <person name="Larson L."/>
            <person name="Mehta T."/>
            <person name="Pearson M."/>
            <person name="Roberts A."/>
            <person name="Ryan E."/>
            <person name="Saif S."/>
            <person name="Shea T."/>
            <person name="Shenoy N."/>
            <person name="Sisk P."/>
            <person name="Stolte C."/>
            <person name="Sykes S."/>
            <person name="White J."/>
            <person name="Haas B."/>
            <person name="Nusbaum C."/>
            <person name="Birren B."/>
        </authorList>
    </citation>
    <scope>NUCLEOTIDE SEQUENCE [LARGE SCALE GENOMIC DNA]</scope>
    <source>
        <strain evidence="4 5">0608SB47</strain>
    </source>
</reference>
<dbReference type="GO" id="GO:0098003">
    <property type="term" value="P:viral tail assembly"/>
    <property type="evidence" value="ECO:0007669"/>
    <property type="project" value="UniProtKB-KW"/>
</dbReference>
<keyword evidence="1" id="KW-1245">Viral tail assembly</keyword>
<keyword evidence="2" id="KW-0175">Coiled coil</keyword>
<dbReference type="EMBL" id="JF974299">
    <property type="protein sequence ID" value="AET72697.1"/>
    <property type="molecule type" value="Genomic_DNA"/>
</dbReference>
<feature type="domain" description="Tape measure protein N-terminal" evidence="3">
    <location>
        <begin position="219"/>
        <end position="401"/>
    </location>
</feature>
<sequence>MANNETVLKIRAEIENLQGLNQLKTALRKSSAEAKGADNDFRGLVQKVRELQAASVKSINNLNAQRDAFEALRRSADVTSKEFKEARDEIEKIDRALKEASGTVVKYSKNSINALRAQKNELLAVRDSADLMSKEFKEAGIELAKLDKKLAKAEGRGRGGRLRAGAQIAGTVAGAGVFGGPEGAIGALGGGLIGGVGGAVLGGALGAQVGQLRKAAGGVAEYVAELNLAKGALGGVSKDIVEYNQNLDFAREISKKYAIRLTDVIKGYTGVTAAAKANNLTVKQTQAIYEGITVSGVAAGKSQEDLQALFLATTQVLSKGKASAEEISGQIGERIPGAVAKFAAANKISLQELAEQFKKGEVTIAKFVRFTEQQGEDYAEVAEALASGPEKAGVRLQIALDEASEAYGGFFLKTGAGFQDYLTNLVNFVIKNQDQFKLLIAQTVVFAQDFVSIFVNIGEAIWDVFGPLFELIGNTLKGFIDATADVLRQGQVERAARKQGIDTFAVRREAEADIVAEDGGRNMFTQGDRISQRYTQLLAEKTGLNAAGDSRKARIDAIRKTFDGYLPPKFAGPNTITPPTGDLDGDGKLSGGSDIDKALRARNAALKLSEILDRQLRDISLKTKGIGASAEQAIENKFSEAFNKAVDKTDDLRTKLAKYEAEAGQAFPGITDKINELESALVDAADAQKKLAMQELADKRFGEKLKSYGFTGEALDAGGKIFATGALDQQAFPTGIDSILNPSKITVAIQELKKGLEELTNPANQVIGAATAIGTAFSDSFKSVLDGTSTTQEALAGFFKNIASYFLDMAVQIIQKMITMYILNTVVRLLPGLGSGGSGFNLGGFGSLSSDSVSGASGFLNAASINAASISPFAKGGIVNKPTMFAYANGGAGRFGLMGEAGPEAILPLSRGANGKLGVQASGGGGVSVGNINITVENTGDQLNPAAQKQLAGQVQGIVLSTLANERRSGGML</sequence>
<dbReference type="InterPro" id="IPR013491">
    <property type="entry name" value="Tape_meas_N"/>
</dbReference>
<evidence type="ECO:0000313" key="4">
    <source>
        <dbReference type="EMBL" id="AET72697.1"/>
    </source>
</evidence>
<evidence type="ECO:0000256" key="2">
    <source>
        <dbReference type="SAM" id="Coils"/>
    </source>
</evidence>
<gene>
    <name evidence="4" type="ORF">SXFG_00147</name>
</gene>
<proteinExistence type="predicted"/>
<dbReference type="NCBIfam" id="TIGR02675">
    <property type="entry name" value="tape_meas_nterm"/>
    <property type="match status" value="1"/>
</dbReference>